<keyword evidence="9" id="KW-1185">Reference proteome</keyword>
<evidence type="ECO:0000256" key="3">
    <source>
        <dbReference type="ARBA" id="ARBA00022771"/>
    </source>
</evidence>
<proteinExistence type="inferred from homology"/>
<evidence type="ECO:0000256" key="4">
    <source>
        <dbReference type="ARBA" id="ARBA00022833"/>
    </source>
</evidence>
<evidence type="ECO:0000313" key="9">
    <source>
        <dbReference type="Proteomes" id="UP001642483"/>
    </source>
</evidence>
<protein>
    <recommendedName>
        <fullName evidence="7">RING-type domain-containing protein</fullName>
    </recommendedName>
</protein>
<keyword evidence="3 5" id="KW-0863">Zinc-finger</keyword>
<dbReference type="PANTHER" id="PTHR10044">
    <property type="entry name" value="INHIBITOR OF APOPTOSIS"/>
    <property type="match status" value="1"/>
</dbReference>
<feature type="region of interest" description="Disordered" evidence="6">
    <location>
        <begin position="153"/>
        <end position="172"/>
    </location>
</feature>
<evidence type="ECO:0000256" key="6">
    <source>
        <dbReference type="SAM" id="MobiDB-lite"/>
    </source>
</evidence>
<dbReference type="PROSITE" id="PS50143">
    <property type="entry name" value="BIR_REPEAT_2"/>
    <property type="match status" value="2"/>
</dbReference>
<evidence type="ECO:0000259" key="7">
    <source>
        <dbReference type="PROSITE" id="PS50089"/>
    </source>
</evidence>
<dbReference type="Gene3D" id="1.10.8.10">
    <property type="entry name" value="DNA helicase RuvA subunit, C-terminal domain"/>
    <property type="match status" value="1"/>
</dbReference>
<feature type="domain" description="RING-type" evidence="7">
    <location>
        <begin position="492"/>
        <end position="527"/>
    </location>
</feature>
<feature type="region of interest" description="Disordered" evidence="6">
    <location>
        <begin position="455"/>
        <end position="479"/>
    </location>
</feature>
<feature type="region of interest" description="Disordered" evidence="6">
    <location>
        <begin position="179"/>
        <end position="241"/>
    </location>
</feature>
<evidence type="ECO:0000256" key="2">
    <source>
        <dbReference type="ARBA" id="ARBA00022723"/>
    </source>
</evidence>
<accession>A0ABP0G3C7</accession>
<reference evidence="8 9" key="1">
    <citation type="submission" date="2024-02" db="EMBL/GenBank/DDBJ databases">
        <authorList>
            <person name="Daric V."/>
            <person name="Darras S."/>
        </authorList>
    </citation>
    <scope>NUCLEOTIDE SEQUENCE [LARGE SCALE GENOMIC DNA]</scope>
</reference>
<feature type="compositionally biased region" description="Polar residues" evidence="6">
    <location>
        <begin position="463"/>
        <end position="475"/>
    </location>
</feature>
<dbReference type="CDD" id="cd00022">
    <property type="entry name" value="BIR"/>
    <property type="match status" value="2"/>
</dbReference>
<dbReference type="PANTHER" id="PTHR10044:SF139">
    <property type="entry name" value="DEATH-ASSOCIATED INHIBITOR OF APOPTOSIS 2"/>
    <property type="match status" value="1"/>
</dbReference>
<dbReference type="Gene3D" id="1.10.1170.10">
    <property type="entry name" value="Inhibitor Of Apoptosis Protein (2mihbC-IAP-1), Chain A"/>
    <property type="match status" value="2"/>
</dbReference>
<dbReference type="InterPro" id="IPR001841">
    <property type="entry name" value="Znf_RING"/>
</dbReference>
<dbReference type="Gene3D" id="3.30.40.10">
    <property type="entry name" value="Zinc/RING finger domain, C3HC4 (zinc finger)"/>
    <property type="match status" value="1"/>
</dbReference>
<dbReference type="Proteomes" id="UP001642483">
    <property type="component" value="Unassembled WGS sequence"/>
</dbReference>
<comment type="similarity">
    <text evidence="1">Belongs to the IAP family.</text>
</comment>
<evidence type="ECO:0000256" key="1">
    <source>
        <dbReference type="ARBA" id="ARBA00006672"/>
    </source>
</evidence>
<evidence type="ECO:0000256" key="5">
    <source>
        <dbReference type="PROSITE-ProRule" id="PRU00175"/>
    </source>
</evidence>
<dbReference type="CDD" id="cd16510">
    <property type="entry name" value="RING-HC_IAPs"/>
    <property type="match status" value="1"/>
</dbReference>
<feature type="compositionally biased region" description="Polar residues" evidence="6">
    <location>
        <begin position="212"/>
        <end position="228"/>
    </location>
</feature>
<dbReference type="InterPro" id="IPR050784">
    <property type="entry name" value="IAP"/>
</dbReference>
<comment type="caution">
    <text evidence="8">The sequence shown here is derived from an EMBL/GenBank/DDBJ whole genome shotgun (WGS) entry which is preliminary data.</text>
</comment>
<feature type="compositionally biased region" description="Basic and acidic residues" evidence="6">
    <location>
        <begin position="156"/>
        <end position="172"/>
    </location>
</feature>
<dbReference type="SMART" id="SM00238">
    <property type="entry name" value="BIR"/>
    <property type="match status" value="2"/>
</dbReference>
<keyword evidence="2" id="KW-0479">Metal-binding</keyword>
<dbReference type="PROSITE" id="PS50089">
    <property type="entry name" value="ZF_RING_2"/>
    <property type="match status" value="1"/>
</dbReference>
<name>A0ABP0G3C7_CLALP</name>
<evidence type="ECO:0000313" key="8">
    <source>
        <dbReference type="EMBL" id="CAK8686347.1"/>
    </source>
</evidence>
<dbReference type="EMBL" id="CAWYQH010000102">
    <property type="protein sequence ID" value="CAK8686347.1"/>
    <property type="molecule type" value="Genomic_DNA"/>
</dbReference>
<sequence>MDPEKVLFCYSKYHVAIMSDLLNKEQIHLYKSSLGKQRRTVVSLSRHTYHFIVRLLFAMYVGNNLNLPQSKSSIHRLKNVESDGRIVSNARDPPGQHSVYIPPGDICAEIYRLSTFVRYPTSAQANPPMLAAAGFYFTGYKDRTKCFSCGSTVQDWESRDDPRNPGWHKSDCLHARGSDGTNIPLHAGRSSFPFANDPNRAGPSHQQHRSHTNNPSTSNTFLNTPTTSQRERNTPEDSEEENLMTLFSCSNPVNPHMRSESARINTFLDHLSSWPAHRIRTSIQQIVKAGFFYLGDRDRVKCWYCNGGLQNWERDDDAWREHAKWFPLCEFVLQRKGPEYVHNIVAYYPNLRRPNIPNAPSSVPGLHNNTNIFNSAANRRQNTAPPIFDFREEQERVDRMVTEAMNNLAQVQTAREMGFQDDFIKRTLTMQFNEHRRFFSNSEDLVGALLSLPEQPTTTTTTNRTGLAPNSTTEGATGDAREFKRLKEEKLCKKCRQEEACVLLIPCGHLVCCEGCARNIKTCPVCKISVRDTLRTFMA</sequence>
<keyword evidence="4" id="KW-0862">Zinc</keyword>
<organism evidence="8 9">
    <name type="scientific">Clavelina lepadiformis</name>
    <name type="common">Light-bulb sea squirt</name>
    <name type="synonym">Ascidia lepadiformis</name>
    <dbReference type="NCBI Taxonomy" id="159417"/>
    <lineage>
        <taxon>Eukaryota</taxon>
        <taxon>Metazoa</taxon>
        <taxon>Chordata</taxon>
        <taxon>Tunicata</taxon>
        <taxon>Ascidiacea</taxon>
        <taxon>Aplousobranchia</taxon>
        <taxon>Clavelinidae</taxon>
        <taxon>Clavelina</taxon>
    </lineage>
</organism>
<gene>
    <name evidence="8" type="ORF">CVLEPA_LOCUS18292</name>
</gene>
<dbReference type="Pfam" id="PF13920">
    <property type="entry name" value="zf-C3HC4_3"/>
    <property type="match status" value="1"/>
</dbReference>
<dbReference type="InterPro" id="IPR013083">
    <property type="entry name" value="Znf_RING/FYVE/PHD"/>
</dbReference>
<dbReference type="InterPro" id="IPR001370">
    <property type="entry name" value="BIR_rpt"/>
</dbReference>
<dbReference type="SUPFAM" id="SSF57924">
    <property type="entry name" value="Inhibitor of apoptosis (IAP) repeat"/>
    <property type="match status" value="2"/>
</dbReference>
<dbReference type="Pfam" id="PF00653">
    <property type="entry name" value="BIR"/>
    <property type="match status" value="2"/>
</dbReference>